<dbReference type="EMBL" id="JACRSP010000002">
    <property type="protein sequence ID" value="MBC8536214.1"/>
    <property type="molecule type" value="Genomic_DNA"/>
</dbReference>
<keyword evidence="1" id="KW-0732">Signal</keyword>
<dbReference type="Proteomes" id="UP000620366">
    <property type="component" value="Unassembled WGS sequence"/>
</dbReference>
<evidence type="ECO:0000256" key="1">
    <source>
        <dbReference type="SAM" id="SignalP"/>
    </source>
</evidence>
<evidence type="ECO:0000313" key="3">
    <source>
        <dbReference type="Proteomes" id="UP000620366"/>
    </source>
</evidence>
<comment type="caution">
    <text evidence="2">The sequence shown here is derived from an EMBL/GenBank/DDBJ whole genome shotgun (WGS) entry which is preliminary data.</text>
</comment>
<dbReference type="PROSITE" id="PS51257">
    <property type="entry name" value="PROKAR_LIPOPROTEIN"/>
    <property type="match status" value="1"/>
</dbReference>
<name>A0A926DEA2_9FIRM</name>
<evidence type="ECO:0008006" key="4">
    <source>
        <dbReference type="Google" id="ProtNLM"/>
    </source>
</evidence>
<gene>
    <name evidence="2" type="ORF">H8695_05845</name>
</gene>
<proteinExistence type="predicted"/>
<feature type="chain" id="PRO_5037610797" description="Lipoprotein" evidence="1">
    <location>
        <begin position="26"/>
        <end position="166"/>
    </location>
</feature>
<sequence>MKTTIKRLSCVLMAAVLLVALCACGGSGDGKLSEKDYLAKVTEISTSISDITNSGMGDVDQSDPQAMLDASKDMLDKMRPLYEELGGLQAPDKFADAQSKIKAGCDANLKVLDLSVELYEIALDPDVSDADKQAKALELTEEMTSLTDTVSDFAEGLTEVLTAAAK</sequence>
<organism evidence="2 3">
    <name type="scientific">Feifania hominis</name>
    <dbReference type="NCBI Taxonomy" id="2763660"/>
    <lineage>
        <taxon>Bacteria</taxon>
        <taxon>Bacillati</taxon>
        <taxon>Bacillota</taxon>
        <taxon>Clostridia</taxon>
        <taxon>Eubacteriales</taxon>
        <taxon>Feifaniaceae</taxon>
        <taxon>Feifania</taxon>
    </lineage>
</organism>
<feature type="signal peptide" evidence="1">
    <location>
        <begin position="1"/>
        <end position="25"/>
    </location>
</feature>
<evidence type="ECO:0000313" key="2">
    <source>
        <dbReference type="EMBL" id="MBC8536214.1"/>
    </source>
</evidence>
<dbReference type="RefSeq" id="WP_249299968.1">
    <property type="nucleotide sequence ID" value="NZ_JACRSP010000002.1"/>
</dbReference>
<accession>A0A926DEA2</accession>
<dbReference type="AlphaFoldDB" id="A0A926DEA2"/>
<keyword evidence="3" id="KW-1185">Reference proteome</keyword>
<protein>
    <recommendedName>
        <fullName evidence="4">Lipoprotein</fullName>
    </recommendedName>
</protein>
<reference evidence="2" key="1">
    <citation type="submission" date="2020-08" db="EMBL/GenBank/DDBJ databases">
        <title>Genome public.</title>
        <authorList>
            <person name="Liu C."/>
            <person name="Sun Q."/>
        </authorList>
    </citation>
    <scope>NUCLEOTIDE SEQUENCE</scope>
    <source>
        <strain evidence="2">BX7</strain>
    </source>
</reference>